<keyword evidence="9" id="KW-0482">Metalloprotease</keyword>
<dbReference type="CDD" id="cd06228">
    <property type="entry name" value="M14-like"/>
    <property type="match status" value="1"/>
</dbReference>
<dbReference type="Gene3D" id="3.40.630.10">
    <property type="entry name" value="Zn peptidases"/>
    <property type="match status" value="1"/>
</dbReference>
<feature type="active site" description="Proton donor/acceptor" evidence="12">
    <location>
        <position position="327"/>
    </location>
</feature>
<accession>A0A8J3MZM1</accession>
<evidence type="ECO:0000256" key="3">
    <source>
        <dbReference type="ARBA" id="ARBA00022645"/>
    </source>
</evidence>
<organism evidence="14 15">
    <name type="scientific">Reticulibacter mediterranei</name>
    <dbReference type="NCBI Taxonomy" id="2778369"/>
    <lineage>
        <taxon>Bacteria</taxon>
        <taxon>Bacillati</taxon>
        <taxon>Chloroflexota</taxon>
        <taxon>Ktedonobacteria</taxon>
        <taxon>Ktedonobacterales</taxon>
        <taxon>Reticulibacteraceae</taxon>
        <taxon>Reticulibacter</taxon>
    </lineage>
</organism>
<dbReference type="GO" id="GO:0006508">
    <property type="term" value="P:proteolysis"/>
    <property type="evidence" value="ECO:0007669"/>
    <property type="project" value="UniProtKB-KW"/>
</dbReference>
<evidence type="ECO:0000256" key="5">
    <source>
        <dbReference type="ARBA" id="ARBA00022723"/>
    </source>
</evidence>
<evidence type="ECO:0000256" key="7">
    <source>
        <dbReference type="ARBA" id="ARBA00022801"/>
    </source>
</evidence>
<feature type="domain" description="Peptidase M14" evidence="13">
    <location>
        <begin position="2"/>
        <end position="362"/>
    </location>
</feature>
<keyword evidence="15" id="KW-1185">Reference proteome</keyword>
<gene>
    <name evidence="14" type="ORF">KSF_004030</name>
</gene>
<evidence type="ECO:0000256" key="10">
    <source>
        <dbReference type="ARBA" id="ARBA00050859"/>
    </source>
</evidence>
<dbReference type="GO" id="GO:0005615">
    <property type="term" value="C:extracellular space"/>
    <property type="evidence" value="ECO:0007669"/>
    <property type="project" value="TreeGrafter"/>
</dbReference>
<proteinExistence type="inferred from homology"/>
<dbReference type="SUPFAM" id="SSF53187">
    <property type="entry name" value="Zn-dependent exopeptidases"/>
    <property type="match status" value="1"/>
</dbReference>
<name>A0A8J3MZM1_9CHLR</name>
<dbReference type="InterPro" id="IPR000834">
    <property type="entry name" value="Peptidase_M14"/>
</dbReference>
<evidence type="ECO:0000313" key="14">
    <source>
        <dbReference type="EMBL" id="GHO90355.1"/>
    </source>
</evidence>
<comment type="similarity">
    <text evidence="2 12">Belongs to the peptidase M14 family.</text>
</comment>
<dbReference type="SMART" id="SM00631">
    <property type="entry name" value="Zn_pept"/>
    <property type="match status" value="1"/>
</dbReference>
<evidence type="ECO:0000256" key="9">
    <source>
        <dbReference type="ARBA" id="ARBA00023049"/>
    </source>
</evidence>
<keyword evidence="5" id="KW-0479">Metal-binding</keyword>
<keyword evidence="6" id="KW-0732">Signal</keyword>
<sequence length="385" mass="43020">MPYLNVDEVESALVVVSSPPNDSFIQRIPLPHKTWEKRSVNAIKIGNGAGSERTGVYFLGGVHAREWGSPDILIFFTEQLAQAYRTNSSVTLGGNTFTAAQIQSIVNTLDIFILPQANPDGRHFSMTTDAMWRKNRRPAPPGRKGHRNCVGVDINRNYDFLWNYPVYFSAEAPITNSTDPCDYQVYIGPAAASEPETQNVVYLMERFPQIRYFIDIHSYGEDILYSWGDDDDQSSNSAMNFQNPVYNGLRGVGGDTAYQEYIDASDKRLSIDLANGMKNAIQAVRGHTYTVEQARSLYPTAGTSDDYGYSRHIVDSSKSKIVSFVVEWGSPQNSTPFHPRYSEMQQIIQEITAGLIEFCLGIIARQAGLLAEVKNESRPGNSRRT</sequence>
<dbReference type="EMBL" id="BNJK01000001">
    <property type="protein sequence ID" value="GHO90355.1"/>
    <property type="molecule type" value="Genomic_DNA"/>
</dbReference>
<dbReference type="PANTHER" id="PTHR11705">
    <property type="entry name" value="PROTEASE FAMILY M14 CARBOXYPEPTIDASE A,B"/>
    <property type="match status" value="1"/>
</dbReference>
<dbReference type="RefSeq" id="WP_220201321.1">
    <property type="nucleotide sequence ID" value="NZ_BNJK01000001.1"/>
</dbReference>
<comment type="catalytic activity">
    <reaction evidence="10">
        <text>Releases a C-terminal residue, which may be hydrophobic or positively charged.</text>
        <dbReference type="EC" id="3.4.17.18"/>
    </reaction>
</comment>
<dbReference type="GO" id="GO:0004181">
    <property type="term" value="F:metallocarboxypeptidase activity"/>
    <property type="evidence" value="ECO:0007669"/>
    <property type="project" value="InterPro"/>
</dbReference>
<dbReference type="PROSITE" id="PS52035">
    <property type="entry name" value="PEPTIDASE_M14"/>
    <property type="match status" value="1"/>
</dbReference>
<evidence type="ECO:0000256" key="4">
    <source>
        <dbReference type="ARBA" id="ARBA00022670"/>
    </source>
</evidence>
<dbReference type="GO" id="GO:0008270">
    <property type="term" value="F:zinc ion binding"/>
    <property type="evidence" value="ECO:0007669"/>
    <property type="project" value="InterPro"/>
</dbReference>
<dbReference type="Pfam" id="PF00246">
    <property type="entry name" value="Peptidase_M14"/>
    <property type="match status" value="1"/>
</dbReference>
<keyword evidence="3" id="KW-0121">Carboxypeptidase</keyword>
<evidence type="ECO:0000256" key="6">
    <source>
        <dbReference type="ARBA" id="ARBA00022729"/>
    </source>
</evidence>
<comment type="caution">
    <text evidence="14">The sequence shown here is derived from an EMBL/GenBank/DDBJ whole genome shotgun (WGS) entry which is preliminary data.</text>
</comment>
<evidence type="ECO:0000256" key="1">
    <source>
        <dbReference type="ARBA" id="ARBA00001947"/>
    </source>
</evidence>
<dbReference type="Proteomes" id="UP000597444">
    <property type="component" value="Unassembled WGS sequence"/>
</dbReference>
<reference evidence="14" key="1">
    <citation type="submission" date="2020-10" db="EMBL/GenBank/DDBJ databases">
        <title>Taxonomic study of unclassified bacteria belonging to the class Ktedonobacteria.</title>
        <authorList>
            <person name="Yabe S."/>
            <person name="Wang C.M."/>
            <person name="Zheng Y."/>
            <person name="Sakai Y."/>
            <person name="Cavaletti L."/>
            <person name="Monciardini P."/>
            <person name="Donadio S."/>
        </authorList>
    </citation>
    <scope>NUCLEOTIDE SEQUENCE</scope>
    <source>
        <strain evidence="14">ID150040</strain>
    </source>
</reference>
<dbReference type="AlphaFoldDB" id="A0A8J3MZM1"/>
<keyword evidence="8" id="KW-0862">Zinc</keyword>
<comment type="cofactor">
    <cofactor evidence="1">
        <name>Zn(2+)</name>
        <dbReference type="ChEBI" id="CHEBI:29105"/>
    </cofactor>
</comment>
<evidence type="ECO:0000313" key="15">
    <source>
        <dbReference type="Proteomes" id="UP000597444"/>
    </source>
</evidence>
<keyword evidence="4" id="KW-0645">Protease</keyword>
<evidence type="ECO:0000256" key="11">
    <source>
        <dbReference type="ARBA" id="ARBA00066554"/>
    </source>
</evidence>
<evidence type="ECO:0000256" key="8">
    <source>
        <dbReference type="ARBA" id="ARBA00022833"/>
    </source>
</evidence>
<dbReference type="FunFam" id="3.40.630.10:FF:000084">
    <property type="entry name" value="Carboxypeptidase B2"/>
    <property type="match status" value="1"/>
</dbReference>
<evidence type="ECO:0000256" key="2">
    <source>
        <dbReference type="ARBA" id="ARBA00005988"/>
    </source>
</evidence>
<dbReference type="EC" id="3.4.17.18" evidence="11"/>
<protein>
    <recommendedName>
        <fullName evidence="11">carboxypeptidase T</fullName>
        <ecNumber evidence="11">3.4.17.18</ecNumber>
    </recommendedName>
</protein>
<evidence type="ECO:0000256" key="12">
    <source>
        <dbReference type="PROSITE-ProRule" id="PRU01379"/>
    </source>
</evidence>
<dbReference type="PANTHER" id="PTHR11705:SF143">
    <property type="entry name" value="SLL0236 PROTEIN"/>
    <property type="match status" value="1"/>
</dbReference>
<keyword evidence="7" id="KW-0378">Hydrolase</keyword>
<evidence type="ECO:0000259" key="13">
    <source>
        <dbReference type="PROSITE" id="PS52035"/>
    </source>
</evidence>